<protein>
    <recommendedName>
        <fullName evidence="3">Gem-associated protein 2</fullName>
    </recommendedName>
</protein>
<reference evidence="1" key="1">
    <citation type="submission" date="2020-08" db="EMBL/GenBank/DDBJ databases">
        <title>Multicomponent nature underlies the extraordinary mechanical properties of spider dragline silk.</title>
        <authorList>
            <person name="Kono N."/>
            <person name="Nakamura H."/>
            <person name="Mori M."/>
            <person name="Yoshida Y."/>
            <person name="Ohtoshi R."/>
            <person name="Malay A.D."/>
            <person name="Moran D.A.P."/>
            <person name="Tomita M."/>
            <person name="Numata K."/>
            <person name="Arakawa K."/>
        </authorList>
    </citation>
    <scope>NUCLEOTIDE SEQUENCE</scope>
</reference>
<name>A0A8X6QRR2_NEPPI</name>
<evidence type="ECO:0008006" key="3">
    <source>
        <dbReference type="Google" id="ProtNLM"/>
    </source>
</evidence>
<accession>A0A8X6QRR2</accession>
<dbReference type="AlphaFoldDB" id="A0A8X6QRR2"/>
<dbReference type="GO" id="GO:0000387">
    <property type="term" value="P:spliceosomal snRNP assembly"/>
    <property type="evidence" value="ECO:0007669"/>
    <property type="project" value="InterPro"/>
</dbReference>
<evidence type="ECO:0000313" key="2">
    <source>
        <dbReference type="Proteomes" id="UP000887013"/>
    </source>
</evidence>
<dbReference type="Gene3D" id="1.20.58.1070">
    <property type="match status" value="1"/>
</dbReference>
<dbReference type="Pfam" id="PF04938">
    <property type="entry name" value="SIP1"/>
    <property type="match status" value="1"/>
</dbReference>
<gene>
    <name evidence="1" type="primary">AVEN_166608_1</name>
    <name evidence="1" type="ORF">NPIL_610561</name>
</gene>
<proteinExistence type="predicted"/>
<dbReference type="Proteomes" id="UP000887013">
    <property type="component" value="Unassembled WGS sequence"/>
</dbReference>
<organism evidence="1 2">
    <name type="scientific">Nephila pilipes</name>
    <name type="common">Giant wood spider</name>
    <name type="synonym">Nephila maculata</name>
    <dbReference type="NCBI Taxonomy" id="299642"/>
    <lineage>
        <taxon>Eukaryota</taxon>
        <taxon>Metazoa</taxon>
        <taxon>Ecdysozoa</taxon>
        <taxon>Arthropoda</taxon>
        <taxon>Chelicerata</taxon>
        <taxon>Arachnida</taxon>
        <taxon>Araneae</taxon>
        <taxon>Araneomorphae</taxon>
        <taxon>Entelegynae</taxon>
        <taxon>Araneoidea</taxon>
        <taxon>Nephilidae</taxon>
        <taxon>Nephila</taxon>
    </lineage>
</organism>
<dbReference type="EMBL" id="BMAW01083863">
    <property type="protein sequence ID" value="GFU35919.1"/>
    <property type="molecule type" value="Genomic_DNA"/>
</dbReference>
<keyword evidence="2" id="KW-1185">Reference proteome</keyword>
<dbReference type="OrthoDB" id="6430261at2759"/>
<sequence length="243" mass="28426">MAEYKARRIFAVYTAEMMFDDSSSEDDMYFSQKALYVEPPTRHIDLSTIPQDGSEFIHKSRLLEDLAVEAVIRNPKKSWKVSAKKMARVFSSLAAKLKTSKALGILQKKFPKKTEYFYKKKNDKDWCLFLFGSEICAEIYGKCKKGMEGHLPVLSCVIYFSQVEIQMIIKLIYQWFLMFGMKDEFSMWLYALLACLDKPVDDDFQEFLEEFRSECKKYVKEQNPADKYAYFISVLLAKNFCAN</sequence>
<dbReference type="InterPro" id="IPR035426">
    <property type="entry name" value="Gemin2/Brr1"/>
</dbReference>
<evidence type="ECO:0000313" key="1">
    <source>
        <dbReference type="EMBL" id="GFU35919.1"/>
    </source>
</evidence>
<comment type="caution">
    <text evidence="1">The sequence shown here is derived from an EMBL/GenBank/DDBJ whole genome shotgun (WGS) entry which is preliminary data.</text>
</comment>